<proteinExistence type="predicted"/>
<dbReference type="Proteomes" id="UP000592294">
    <property type="component" value="Unassembled WGS sequence"/>
</dbReference>
<dbReference type="EMBL" id="JABZEO010000020">
    <property type="protein sequence ID" value="NVZ11358.1"/>
    <property type="molecule type" value="Genomic_DNA"/>
</dbReference>
<sequence>MSVLQKRIEALEQRTGHAADRFVEHLDADDRAFYLDFMRRLGRSGLPFDAFIRQVEQPELERLLALHLDALGMTREQVESLPDGG</sequence>
<dbReference type="AlphaFoldDB" id="A0A850RDD4"/>
<keyword evidence="2" id="KW-1185">Reference proteome</keyword>
<reference evidence="1 2" key="1">
    <citation type="submission" date="2020-06" db="EMBL/GenBank/DDBJ databases">
        <title>Whole-genome sequence of Allochromatium humboldtianum DSM 21881, type strain.</title>
        <authorList>
            <person name="Kyndt J.A."/>
            <person name="Meyer T.E."/>
        </authorList>
    </citation>
    <scope>NUCLEOTIDE SEQUENCE [LARGE SCALE GENOMIC DNA]</scope>
    <source>
        <strain evidence="1 2">DSM 21881</strain>
    </source>
</reference>
<comment type="caution">
    <text evidence="1">The sequence shown here is derived from an EMBL/GenBank/DDBJ whole genome shotgun (WGS) entry which is preliminary data.</text>
</comment>
<name>A0A850RDD4_9GAMM</name>
<evidence type="ECO:0000313" key="2">
    <source>
        <dbReference type="Proteomes" id="UP000592294"/>
    </source>
</evidence>
<organism evidence="1 2">
    <name type="scientific">Allochromatium humboldtianum</name>
    <dbReference type="NCBI Taxonomy" id="504901"/>
    <lineage>
        <taxon>Bacteria</taxon>
        <taxon>Pseudomonadati</taxon>
        <taxon>Pseudomonadota</taxon>
        <taxon>Gammaproteobacteria</taxon>
        <taxon>Chromatiales</taxon>
        <taxon>Chromatiaceae</taxon>
        <taxon>Allochromatium</taxon>
    </lineage>
</organism>
<evidence type="ECO:0000313" key="1">
    <source>
        <dbReference type="EMBL" id="NVZ11358.1"/>
    </source>
</evidence>
<dbReference type="RefSeq" id="WP_176978059.1">
    <property type="nucleotide sequence ID" value="NZ_JABZEO010000020.1"/>
</dbReference>
<gene>
    <name evidence="1" type="ORF">HW932_19085</name>
</gene>
<protein>
    <submittedName>
        <fullName evidence="1">Uncharacterized protein</fullName>
    </submittedName>
</protein>
<accession>A0A850RDD4</accession>